<dbReference type="eggNOG" id="arCOG04130">
    <property type="taxonomic scope" value="Archaea"/>
</dbReference>
<dbReference type="HOGENOM" id="CLU_076814_1_0_2"/>
<dbReference type="PANTHER" id="PTHR40734">
    <property type="entry name" value="TRNA-SPECIFIC ADENOSINE DEAMINASE-RELATED"/>
    <property type="match status" value="1"/>
</dbReference>
<accession>G0EEK0</accession>
<dbReference type="InterPro" id="IPR012340">
    <property type="entry name" value="NA-bd_OB-fold"/>
</dbReference>
<dbReference type="Gene3D" id="2.40.50.140">
    <property type="entry name" value="Nucleic acid-binding proteins"/>
    <property type="match status" value="1"/>
</dbReference>
<proteinExistence type="predicted"/>
<dbReference type="SUPFAM" id="SSF160975">
    <property type="entry name" value="AF1531-like"/>
    <property type="match status" value="1"/>
</dbReference>
<dbReference type="Proteomes" id="UP000001037">
    <property type="component" value="Chromosome"/>
</dbReference>
<protein>
    <recommendedName>
        <fullName evidence="4">DUF655 domain-containing protein</fullName>
    </recommendedName>
</protein>
<gene>
    <name evidence="2" type="ordered locus">Pyrfu_0169</name>
</gene>
<evidence type="ECO:0000313" key="2">
    <source>
        <dbReference type="EMBL" id="AEM38041.1"/>
    </source>
</evidence>
<dbReference type="OrthoDB" id="7902at2157"/>
<dbReference type="InParanoid" id="G0EEK0"/>
<keyword evidence="3" id="KW-1185">Reference proteome</keyword>
<feature type="region of interest" description="Disordered" evidence="1">
    <location>
        <begin position="223"/>
        <end position="247"/>
    </location>
</feature>
<evidence type="ECO:0008006" key="4">
    <source>
        <dbReference type="Google" id="ProtNLM"/>
    </source>
</evidence>
<feature type="region of interest" description="Disordered" evidence="1">
    <location>
        <begin position="1"/>
        <end position="20"/>
    </location>
</feature>
<dbReference type="AlphaFoldDB" id="G0EEK0"/>
<dbReference type="PANTHER" id="PTHR40734:SF1">
    <property type="entry name" value="DNA-BINDING PROTEIN"/>
    <property type="match status" value="1"/>
</dbReference>
<dbReference type="EMBL" id="CP002838">
    <property type="protein sequence ID" value="AEM38041.1"/>
    <property type="molecule type" value="Genomic_DNA"/>
</dbReference>
<organism evidence="2 3">
    <name type="scientific">Pyrolobus fumarii (strain DSM 11204 / 1A)</name>
    <dbReference type="NCBI Taxonomy" id="694429"/>
    <lineage>
        <taxon>Archaea</taxon>
        <taxon>Thermoproteota</taxon>
        <taxon>Thermoprotei</taxon>
        <taxon>Desulfurococcales</taxon>
        <taxon>Pyrodictiaceae</taxon>
        <taxon>Pyrolobus</taxon>
    </lineage>
</organism>
<dbReference type="RefSeq" id="WP_014025718.1">
    <property type="nucleotide sequence ID" value="NC_015931.1"/>
</dbReference>
<name>G0EEK0_PYRF1</name>
<sequence>METRREWRPRGRRPHRHRCRKPPERTAYVLDFRPPNPEDRHREHREQDYLQLVGDEYFTLMEALPREDVEIAVGSRIWLEGENSSVKECSTVLIDYEELSPYARTKLEEIVPEIIKRKERVFVEFFNVAQPINIRFHTLELLPGIGKKTMMKILDEREREPFKSFEDIKRRVHIDPVKVITERIIRELQGEERYYLFVNPPPKARKRRDIVVLNVLKVLYSRVGSGETSASEQESSVRVDEASTQSS</sequence>
<dbReference type="InterPro" id="IPR007003">
    <property type="entry name" value="DUF655"/>
</dbReference>
<dbReference type="GeneID" id="11139806"/>
<dbReference type="Pfam" id="PF04919">
    <property type="entry name" value="DUF655"/>
    <property type="match status" value="1"/>
</dbReference>
<reference evidence="2 3" key="1">
    <citation type="journal article" date="2011" name="Stand. Genomic Sci.">
        <title>Complete genome sequence of the hyperthermophilic chemolithoautotroph Pyrolobus fumarii type strain (1A).</title>
        <authorList>
            <person name="Anderson I."/>
            <person name="Goker M."/>
            <person name="Nolan M."/>
            <person name="Lucas S."/>
            <person name="Hammon N."/>
            <person name="Deshpande S."/>
            <person name="Cheng J.F."/>
            <person name="Tapia R."/>
            <person name="Han C."/>
            <person name="Goodwin L."/>
            <person name="Pitluck S."/>
            <person name="Huntemann M."/>
            <person name="Liolios K."/>
            <person name="Ivanova N."/>
            <person name="Pagani I."/>
            <person name="Mavromatis K."/>
            <person name="Ovchinikova G."/>
            <person name="Pati A."/>
            <person name="Chen A."/>
            <person name="Palaniappan K."/>
            <person name="Land M."/>
            <person name="Hauser L."/>
            <person name="Brambilla E.M."/>
            <person name="Huber H."/>
            <person name="Yasawong M."/>
            <person name="Rohde M."/>
            <person name="Spring S."/>
            <person name="Abt B."/>
            <person name="Sikorski J."/>
            <person name="Wirth R."/>
            <person name="Detter J.C."/>
            <person name="Woyke T."/>
            <person name="Bristow J."/>
            <person name="Eisen J.A."/>
            <person name="Markowitz V."/>
            <person name="Hugenholtz P."/>
            <person name="Kyrpides N.C."/>
            <person name="Klenk H.P."/>
            <person name="Lapidus A."/>
        </authorList>
    </citation>
    <scope>NUCLEOTIDE SEQUENCE [LARGE SCALE GENOMIC DNA]</scope>
    <source>
        <strain evidence="3">DSM 11204 / 1A</strain>
    </source>
</reference>
<evidence type="ECO:0000256" key="1">
    <source>
        <dbReference type="SAM" id="MobiDB-lite"/>
    </source>
</evidence>
<feature type="compositionally biased region" description="Basic residues" evidence="1">
    <location>
        <begin position="10"/>
        <end position="20"/>
    </location>
</feature>
<dbReference type="STRING" id="694429.Pyrfu_0169"/>
<evidence type="ECO:0000313" key="3">
    <source>
        <dbReference type="Proteomes" id="UP000001037"/>
    </source>
</evidence>
<dbReference type="Gene3D" id="1.10.150.280">
    <property type="entry name" value="AF1531-like domain"/>
    <property type="match status" value="1"/>
</dbReference>
<dbReference type="KEGG" id="pfm:Pyrfu_0169"/>